<dbReference type="CDD" id="cd02027">
    <property type="entry name" value="APSK"/>
    <property type="match status" value="1"/>
</dbReference>
<keyword evidence="8" id="KW-0597">Phosphoprotein</keyword>
<evidence type="ECO:0000256" key="4">
    <source>
        <dbReference type="ARBA" id="ARBA00022695"/>
    </source>
</evidence>
<feature type="domain" description="AAA+ ATPase" evidence="11">
    <location>
        <begin position="4"/>
        <end position="409"/>
    </location>
</feature>
<feature type="compositionally biased region" description="Gly residues" evidence="10">
    <location>
        <begin position="185"/>
        <end position="195"/>
    </location>
</feature>
<comment type="pathway">
    <text evidence="8">Sulfur metabolism; hydrogen sulfide biosynthesis; sulfite from sulfate: step 2/3.</text>
</comment>
<dbReference type="InterPro" id="IPR014729">
    <property type="entry name" value="Rossmann-like_a/b/a_fold"/>
</dbReference>
<dbReference type="Gene3D" id="3.40.50.620">
    <property type="entry name" value="HUPs"/>
    <property type="match status" value="1"/>
</dbReference>
<keyword evidence="3 9" id="KW-0808">Transferase</keyword>
<comment type="pathway">
    <text evidence="2 9">Sulfur metabolism; hydrogen sulfide biosynthesis; sulfite from sulfate: step 1/3.</text>
</comment>
<dbReference type="NCBIfam" id="NF003013">
    <property type="entry name" value="PRK03846.1"/>
    <property type="match status" value="1"/>
</dbReference>
<feature type="compositionally biased region" description="Low complexity" evidence="10">
    <location>
        <begin position="217"/>
        <end position="246"/>
    </location>
</feature>
<feature type="region of interest" description="Disordered" evidence="10">
    <location>
        <begin position="182"/>
        <end position="246"/>
    </location>
</feature>
<comment type="similarity">
    <text evidence="8">Belongs to the APS kinase family.</text>
</comment>
<evidence type="ECO:0000256" key="1">
    <source>
        <dbReference type="ARBA" id="ARBA00001823"/>
    </source>
</evidence>
<dbReference type="Pfam" id="PF01747">
    <property type="entry name" value="ATP-sulfurylase"/>
    <property type="match status" value="1"/>
</dbReference>
<evidence type="ECO:0000256" key="5">
    <source>
        <dbReference type="ARBA" id="ARBA00022741"/>
    </source>
</evidence>
<evidence type="ECO:0000259" key="11">
    <source>
        <dbReference type="SMART" id="SM00382"/>
    </source>
</evidence>
<comment type="catalytic activity">
    <reaction evidence="1 8">
        <text>adenosine 5'-phosphosulfate + ATP = 3'-phosphoadenylyl sulfate + ADP + H(+)</text>
        <dbReference type="Rhea" id="RHEA:24152"/>
        <dbReference type="ChEBI" id="CHEBI:15378"/>
        <dbReference type="ChEBI" id="CHEBI:30616"/>
        <dbReference type="ChEBI" id="CHEBI:58243"/>
        <dbReference type="ChEBI" id="CHEBI:58339"/>
        <dbReference type="ChEBI" id="CHEBI:456216"/>
        <dbReference type="EC" id="2.7.1.25"/>
    </reaction>
</comment>
<evidence type="ECO:0000313" key="12">
    <source>
        <dbReference type="EMBL" id="WPD18362.1"/>
    </source>
</evidence>
<dbReference type="Pfam" id="PF01583">
    <property type="entry name" value="APS_kinase"/>
    <property type="match status" value="1"/>
</dbReference>
<keyword evidence="4 9" id="KW-0548">Nucleotidyltransferase</keyword>
<dbReference type="SUPFAM" id="SSF88697">
    <property type="entry name" value="PUA domain-like"/>
    <property type="match status" value="1"/>
</dbReference>
<feature type="region of interest" description="Disordered" evidence="10">
    <location>
        <begin position="413"/>
        <end position="437"/>
    </location>
</feature>
<accession>A0ABZ0QNK9</accession>
<dbReference type="InterPro" id="IPR050512">
    <property type="entry name" value="Sulf_AdTrans/APS_kinase"/>
</dbReference>
<dbReference type="Gene3D" id="3.40.50.300">
    <property type="entry name" value="P-loop containing nucleotide triphosphate hydrolases"/>
    <property type="match status" value="1"/>
</dbReference>
<dbReference type="InterPro" id="IPR002650">
    <property type="entry name" value="Sulphate_adenylyltransferase"/>
</dbReference>
<dbReference type="InterPro" id="IPR002891">
    <property type="entry name" value="APS"/>
</dbReference>
<evidence type="ECO:0000256" key="10">
    <source>
        <dbReference type="SAM" id="MobiDB-lite"/>
    </source>
</evidence>
<dbReference type="NCBIfam" id="TIGR00455">
    <property type="entry name" value="apsK"/>
    <property type="match status" value="1"/>
</dbReference>
<protein>
    <recommendedName>
        <fullName evidence="8 9">Multifunctional fusion protein</fullName>
    </recommendedName>
    <domain>
        <recommendedName>
            <fullName evidence="8">Adenylyl-sulfate kinase</fullName>
            <ecNumber evidence="8">2.7.1.25</ecNumber>
        </recommendedName>
        <alternativeName>
            <fullName evidence="8">APS kinase</fullName>
        </alternativeName>
        <alternativeName>
            <fullName evidence="8">ATP adenosine-5'-phosphosulfate 3'-phosphotransferase</fullName>
        </alternativeName>
        <alternativeName>
            <fullName evidence="8">Adenosine-5'-phosphosulfate kinase</fullName>
        </alternativeName>
    </domain>
    <domain>
        <recommendedName>
            <fullName evidence="9">Sulfate adenylyltransferase</fullName>
            <ecNumber evidence="9">2.7.7.4</ecNumber>
        </recommendedName>
        <alternativeName>
            <fullName evidence="9">ATP-sulfurylase</fullName>
        </alternativeName>
        <alternativeName>
            <fullName evidence="9">Sulfate adenylate transferase</fullName>
            <shortName evidence="9">SAT</shortName>
        </alternativeName>
    </domain>
</protein>
<evidence type="ECO:0000256" key="7">
    <source>
        <dbReference type="ARBA" id="ARBA00049370"/>
    </source>
</evidence>
<comment type="similarity">
    <text evidence="9">Belongs to the sulfate adenylyltransferase family.</text>
</comment>
<dbReference type="HAMAP" id="MF_00066">
    <property type="entry name" value="Sulf_adenylyltr"/>
    <property type="match status" value="1"/>
</dbReference>
<dbReference type="EC" id="2.7.7.4" evidence="9"/>
<keyword evidence="5 9" id="KW-0547">Nucleotide-binding</keyword>
<dbReference type="Proteomes" id="UP001304683">
    <property type="component" value="Chromosome"/>
</dbReference>
<proteinExistence type="inferred from homology"/>
<dbReference type="InterPro" id="IPR015947">
    <property type="entry name" value="PUA-like_sf"/>
</dbReference>
<dbReference type="SMART" id="SM00382">
    <property type="entry name" value="AAA"/>
    <property type="match status" value="1"/>
</dbReference>
<dbReference type="InterPro" id="IPR020792">
    <property type="entry name" value="SO4_adenylyltransferase_pro"/>
</dbReference>
<dbReference type="EMBL" id="CP132508">
    <property type="protein sequence ID" value="WPD18362.1"/>
    <property type="molecule type" value="Genomic_DNA"/>
</dbReference>
<comment type="catalytic activity">
    <reaction evidence="7 9">
        <text>sulfate + ATP + H(+) = adenosine 5'-phosphosulfate + diphosphate</text>
        <dbReference type="Rhea" id="RHEA:18133"/>
        <dbReference type="ChEBI" id="CHEBI:15378"/>
        <dbReference type="ChEBI" id="CHEBI:16189"/>
        <dbReference type="ChEBI" id="CHEBI:30616"/>
        <dbReference type="ChEBI" id="CHEBI:33019"/>
        <dbReference type="ChEBI" id="CHEBI:58243"/>
        <dbReference type="EC" id="2.7.7.4"/>
    </reaction>
</comment>
<evidence type="ECO:0000256" key="6">
    <source>
        <dbReference type="ARBA" id="ARBA00022840"/>
    </source>
</evidence>
<evidence type="ECO:0000256" key="2">
    <source>
        <dbReference type="ARBA" id="ARBA00005048"/>
    </source>
</evidence>
<dbReference type="HAMAP" id="MF_00065">
    <property type="entry name" value="Adenylyl_sulf_kinase"/>
    <property type="match status" value="1"/>
</dbReference>
<keyword evidence="8 12" id="KW-0418">Kinase</keyword>
<gene>
    <name evidence="8 12" type="primary">cysC</name>
    <name evidence="9" type="synonym">sat</name>
    <name evidence="12" type="ORF">Q5761_08260</name>
</gene>
<dbReference type="SUPFAM" id="SSF52540">
    <property type="entry name" value="P-loop containing nucleoside triphosphate hydrolases"/>
    <property type="match status" value="1"/>
</dbReference>
<organism evidence="12 13">
    <name type="scientific">Thermaerobacter composti</name>
    <dbReference type="NCBI Taxonomy" id="554949"/>
    <lineage>
        <taxon>Bacteria</taxon>
        <taxon>Bacillati</taxon>
        <taxon>Bacillota</taxon>
        <taxon>Clostridia</taxon>
        <taxon>Eubacteriales</taxon>
        <taxon>Clostridiales Family XVII. Incertae Sedis</taxon>
        <taxon>Thermaerobacter</taxon>
    </lineage>
</organism>
<dbReference type="InterPro" id="IPR003593">
    <property type="entry name" value="AAA+_ATPase"/>
</dbReference>
<keyword evidence="6 9" id="KW-0067">ATP-binding</keyword>
<reference evidence="12 13" key="1">
    <citation type="submission" date="2023-08" db="EMBL/GenBank/DDBJ databases">
        <title>Genome sequence of Thermaerobacter compostii strain Ins1, a spore-forming filamentous bacterium isolated from a deep geothermal reservoir.</title>
        <authorList>
            <person name="Bregnard D."/>
            <person name="Gonzalez D."/>
            <person name="Junier P."/>
        </authorList>
    </citation>
    <scope>NUCLEOTIDE SEQUENCE [LARGE SCALE GENOMIC DNA]</scope>
    <source>
        <strain evidence="12 13">Ins1</strain>
    </source>
</reference>
<dbReference type="PANTHER" id="PTHR42700">
    <property type="entry name" value="SULFATE ADENYLYLTRANSFERASE"/>
    <property type="match status" value="1"/>
</dbReference>
<sequence>MPHRGVTVWFTGLPGAGKSTLARQVAGRLRQQGLPVEVLDGDVLRQSLCRDLGFSADDRRRQAERAAWVAATLTRHGVIVLVAVIAPYRDSREQARREIGDFLEVYVRAPLEVLIQRDPKGLYRRALAGELRGLTGLDDPYEEPLQPDLVCDTARETVAESTARVLALLEERGYVPADAAAARGAGAGGSPGGSTGAEPDATPGRGGPVPGDGAATGDGRRGVAVAGRRPATATAAGPGTAAAAVPGPIAPHGGRLVWRVLGGEARRAALERVAALPRLPLDELAAADLELLATGAYSPLTGFMDRADYQAVVEAMRLASGVVWPLPVTLAVSRGEAAGLREGQEVALVDADHEPVAILQVTDVFPYDKEREARAVFGTADPAHPGVARLLQRGEVLVAGPIWYLGRRDRPLPVGPDGEATEGPAPEPVERGSGAAAQAADPFAPYRLTPWQTRRRMDRYGWRTVVGFQTRNPVHRAHEYLQKVALEMVDGLLLHPLVGPTKADDVPAPVRLRCYLELLRHYYPAQRVLFAVFPAAMRYAGPREAVFHALCRKNYGCTHFIVGRDHAGVGNYYGPYDAQRLFDRFDPDELGITPLKFENAFFCRRCGGMATTKTCPHGDDDRLLLSGTRVRAMLARGELPPPEYSRPEVARILVEAARGAVAKPGAHANAEGQVRASL</sequence>
<name>A0ABZ0QNK9_9FIRM</name>
<dbReference type="InterPro" id="IPR059117">
    <property type="entry name" value="APS_kinase_dom"/>
</dbReference>
<dbReference type="InterPro" id="IPR024951">
    <property type="entry name" value="Sulfurylase_cat_dom"/>
</dbReference>
<evidence type="ECO:0000256" key="3">
    <source>
        <dbReference type="ARBA" id="ARBA00022679"/>
    </source>
</evidence>
<evidence type="ECO:0000256" key="8">
    <source>
        <dbReference type="HAMAP-Rule" id="MF_00065"/>
    </source>
</evidence>
<keyword evidence="13" id="KW-1185">Reference proteome</keyword>
<dbReference type="SUPFAM" id="SSF52374">
    <property type="entry name" value="Nucleotidylyl transferase"/>
    <property type="match status" value="1"/>
</dbReference>
<evidence type="ECO:0000256" key="9">
    <source>
        <dbReference type="HAMAP-Rule" id="MF_00066"/>
    </source>
</evidence>
<dbReference type="EC" id="2.7.1.25" evidence="8"/>
<dbReference type="CDD" id="cd00517">
    <property type="entry name" value="ATPS"/>
    <property type="match status" value="1"/>
</dbReference>
<dbReference type="RefSeq" id="WP_318750210.1">
    <property type="nucleotide sequence ID" value="NZ_CP132508.1"/>
</dbReference>
<dbReference type="InterPro" id="IPR027417">
    <property type="entry name" value="P-loop_NTPase"/>
</dbReference>
<dbReference type="Gene3D" id="3.10.400.10">
    <property type="entry name" value="Sulfate adenylyltransferase"/>
    <property type="match status" value="1"/>
</dbReference>
<comment type="caution">
    <text evidence="8">Lacks conserved residue(s) required for the propagation of feature annotation.</text>
</comment>
<dbReference type="InterPro" id="IPR025980">
    <property type="entry name" value="ATP-Sase_PUA-like_dom"/>
</dbReference>
<comment type="function">
    <text evidence="8">Catalyzes the synthesis of activated sulfate.</text>
</comment>
<feature type="compositionally biased region" description="Gly residues" evidence="10">
    <location>
        <begin position="204"/>
        <end position="216"/>
    </location>
</feature>
<dbReference type="GO" id="GO:0004020">
    <property type="term" value="F:adenylylsulfate kinase activity"/>
    <property type="evidence" value="ECO:0007669"/>
    <property type="project" value="UniProtKB-EC"/>
</dbReference>
<dbReference type="Pfam" id="PF14306">
    <property type="entry name" value="PUA_2"/>
    <property type="match status" value="1"/>
</dbReference>
<feature type="binding site" evidence="8">
    <location>
        <begin position="12"/>
        <end position="19"/>
    </location>
    <ligand>
        <name>ATP</name>
        <dbReference type="ChEBI" id="CHEBI:30616"/>
    </ligand>
</feature>
<evidence type="ECO:0000313" key="13">
    <source>
        <dbReference type="Proteomes" id="UP001304683"/>
    </source>
</evidence>
<dbReference type="PANTHER" id="PTHR42700:SF1">
    <property type="entry name" value="SULFATE ADENYLYLTRANSFERASE"/>
    <property type="match status" value="1"/>
</dbReference>